<sequence length="250" mass="28840">MAPTLERTYSKNLYEFPHRGETRVSRFGYLINEASLFKISEITIIEPDDDICLYILMEKVGARDQGELMDFILDRGEDGMSDSDIIQAILRSDMLDQSRNTIAGRIALREYTFIEDGVEIDCYQIAGVETERAIRQRGLCNLTYRFLLHWYEHLVCDYNQTIPGAKIWAGPLMRTGDVRIYNAKTETFEDVLGEYGMGKETGFLPWNRGLLLDPELSSWFPNKVQVNVEKFIVLIISRKTRTPVGLYLKD</sequence>
<evidence type="ECO:0000313" key="2">
    <source>
        <dbReference type="Proteomes" id="UP000288730"/>
    </source>
</evidence>
<dbReference type="AlphaFoldDB" id="A0A0K3XP91"/>
<dbReference type="EMBL" id="SCJN01000001">
    <property type="protein sequence ID" value="RXD18300.1"/>
    <property type="molecule type" value="Genomic_DNA"/>
</dbReference>
<evidence type="ECO:0000313" key="1">
    <source>
        <dbReference type="EMBL" id="RXD18300.1"/>
    </source>
</evidence>
<gene>
    <name evidence="1" type="ORF">EPS76_00395</name>
</gene>
<protein>
    <submittedName>
        <fullName evidence="1">Uncharacterized protein</fullName>
    </submittedName>
</protein>
<dbReference type="RefSeq" id="WP_000035507.1">
    <property type="nucleotide sequence ID" value="NZ_BFMR01000219.1"/>
</dbReference>
<proteinExistence type="predicted"/>
<organism evidence="1 2">
    <name type="scientific">Escherichia coli</name>
    <dbReference type="NCBI Taxonomy" id="562"/>
    <lineage>
        <taxon>Bacteria</taxon>
        <taxon>Pseudomonadati</taxon>
        <taxon>Pseudomonadota</taxon>
        <taxon>Gammaproteobacteria</taxon>
        <taxon>Enterobacterales</taxon>
        <taxon>Enterobacteriaceae</taxon>
        <taxon>Escherichia</taxon>
    </lineage>
</organism>
<comment type="caution">
    <text evidence="1">The sequence shown here is derived from an EMBL/GenBank/DDBJ whole genome shotgun (WGS) entry which is preliminary data.</text>
</comment>
<reference evidence="1 2" key="1">
    <citation type="submission" date="2019-01" db="EMBL/GenBank/DDBJ databases">
        <title>Genomic analysis of febrile catheter-associated UTI E. coli isolates.</title>
        <authorList>
            <person name="Potter R."/>
            <person name="Zou Z."/>
            <person name="Henderson J."/>
            <person name="Dantas G."/>
        </authorList>
    </citation>
    <scope>NUCLEOTIDE SEQUENCE [LARGE SCALE GENOMIC DNA]</scope>
    <source>
        <strain evidence="1 2">29_CAASB</strain>
    </source>
</reference>
<accession>A0A0K3XP91</accession>
<dbReference type="Proteomes" id="UP000288730">
    <property type="component" value="Unassembled WGS sequence"/>
</dbReference>
<name>A0A0K3XP91_ECOLX</name>